<organism evidence="2 3">
    <name type="scientific">Podarcis muralis</name>
    <name type="common">Wall lizard</name>
    <name type="synonym">Lacerta muralis</name>
    <dbReference type="NCBI Taxonomy" id="64176"/>
    <lineage>
        <taxon>Eukaryota</taxon>
        <taxon>Metazoa</taxon>
        <taxon>Chordata</taxon>
        <taxon>Craniata</taxon>
        <taxon>Vertebrata</taxon>
        <taxon>Euteleostomi</taxon>
        <taxon>Lepidosauria</taxon>
        <taxon>Squamata</taxon>
        <taxon>Bifurcata</taxon>
        <taxon>Unidentata</taxon>
        <taxon>Episquamata</taxon>
        <taxon>Laterata</taxon>
        <taxon>Lacertibaenia</taxon>
        <taxon>Lacertidae</taxon>
        <taxon>Podarcis</taxon>
    </lineage>
</organism>
<dbReference type="InterPro" id="IPR043504">
    <property type="entry name" value="Peptidase_S1_PA_chymotrypsin"/>
</dbReference>
<reference evidence="2 3" key="1">
    <citation type="journal article" date="2019" name="Proc. Natl. Acad. Sci. U.S.A.">
        <title>Regulatory changes in pterin and carotenoid genes underlie balanced color polymorphisms in the wall lizard.</title>
        <authorList>
            <person name="Andrade P."/>
            <person name="Pinho C."/>
            <person name="Perez I de Lanuza G."/>
            <person name="Afonso S."/>
            <person name="Brejcha J."/>
            <person name="Rubin C.J."/>
            <person name="Wallerman O."/>
            <person name="Pereira P."/>
            <person name="Sabatino S.J."/>
            <person name="Bellati A."/>
            <person name="Pellitteri-Rosa D."/>
            <person name="Bosakova Z."/>
            <person name="Bunikis I."/>
            <person name="Carretero M.A."/>
            <person name="Feiner N."/>
            <person name="Marsik P."/>
            <person name="Pauperio F."/>
            <person name="Salvi D."/>
            <person name="Soler L."/>
            <person name="While G.M."/>
            <person name="Uller T."/>
            <person name="Font E."/>
            <person name="Andersson L."/>
            <person name="Carneiro M."/>
        </authorList>
    </citation>
    <scope>NUCLEOTIDE SEQUENCE</scope>
</reference>
<evidence type="ECO:0000313" key="3">
    <source>
        <dbReference type="Proteomes" id="UP000472272"/>
    </source>
</evidence>
<reference evidence="2" key="3">
    <citation type="submission" date="2025-09" db="UniProtKB">
        <authorList>
            <consortium name="Ensembl"/>
        </authorList>
    </citation>
    <scope>IDENTIFICATION</scope>
</reference>
<name>A0A670IJ71_PODMU</name>
<dbReference type="Ensembl" id="ENSPMRT00000012929.1">
    <property type="protein sequence ID" value="ENSPMRP00000012110.1"/>
    <property type="gene ID" value="ENSPMRG00000008091.1"/>
</dbReference>
<evidence type="ECO:0000259" key="1">
    <source>
        <dbReference type="Pfam" id="PF00089"/>
    </source>
</evidence>
<dbReference type="AlphaFoldDB" id="A0A670IJ71"/>
<reference evidence="2" key="2">
    <citation type="submission" date="2025-08" db="UniProtKB">
        <authorList>
            <consortium name="Ensembl"/>
        </authorList>
    </citation>
    <scope>IDENTIFICATION</scope>
</reference>
<dbReference type="GO" id="GO:0004252">
    <property type="term" value="F:serine-type endopeptidase activity"/>
    <property type="evidence" value="ECO:0007669"/>
    <property type="project" value="InterPro"/>
</dbReference>
<accession>A0A670IJ71</accession>
<dbReference type="InterPro" id="IPR001254">
    <property type="entry name" value="Trypsin_dom"/>
</dbReference>
<proteinExistence type="predicted"/>
<dbReference type="SUPFAM" id="SSF50494">
    <property type="entry name" value="Trypsin-like serine proteases"/>
    <property type="match status" value="1"/>
</dbReference>
<dbReference type="Proteomes" id="UP000472272">
    <property type="component" value="Chromosome 8"/>
</dbReference>
<feature type="domain" description="Peptidase S1" evidence="1">
    <location>
        <begin position="16"/>
        <end position="52"/>
    </location>
</feature>
<dbReference type="Gene3D" id="2.40.10.10">
    <property type="entry name" value="Trypsin-like serine proteases"/>
    <property type="match status" value="1"/>
</dbReference>
<dbReference type="GO" id="GO:0006508">
    <property type="term" value="P:proteolysis"/>
    <property type="evidence" value="ECO:0007669"/>
    <property type="project" value="InterPro"/>
</dbReference>
<dbReference type="InterPro" id="IPR009003">
    <property type="entry name" value="Peptidase_S1_PA"/>
</dbReference>
<dbReference type="Pfam" id="PF00089">
    <property type="entry name" value="Trypsin"/>
    <property type="match status" value="1"/>
</dbReference>
<sequence>MLFFVPSPYTETQEICPTNNHSWLALLYDSDALLCSGMLITPDWVLTAAHCYIWLQTICSPSLVAGSKKWENKKFLPKVIYSIFTERDA</sequence>
<evidence type="ECO:0000313" key="2">
    <source>
        <dbReference type="Ensembl" id="ENSPMRP00000012110.1"/>
    </source>
</evidence>
<keyword evidence="3" id="KW-1185">Reference proteome</keyword>
<protein>
    <recommendedName>
        <fullName evidence="1">Peptidase S1 domain-containing protein</fullName>
    </recommendedName>
</protein>